<evidence type="ECO:0000313" key="2">
    <source>
        <dbReference type="EMBL" id="EXM40182.1"/>
    </source>
</evidence>
<sequence>MDTITLKLQPKYHEEIELILQTDKESDYFDIPNGKEVVYNDNIYSFLLSGATSMPSKVYVNDEAYDTEFGSGDADGIRFSLKGCDRPFLQSFGAIRIEVWMDGKQYYSKSIAVLVSDSEINNGVINMIEYIYGNCEDYLYEEHKYSTILSGIKANETISLEAKIAFLEQTLEIYKKSYQYLKTNPYCKLEKTEAVDSFDKLQSISQRTIRYITNHIDELSVVNYDTGIRYNNQYYQPNRVLVERNSYSYDVYENRIIVGFLKTLVSDINVTIKSLLEKTYLKNKSSAQDGYIDSMYQIFSRSIKRINGYMKSLKSLHDEYQQLYYFYTRLFNISTDAVRNIPIFTPVFRSINAYRQIYTVIHNWFSIGNYDLGKDELLLSFISTSKIYEYYCLIKMLCHITQNTNYDLIESKRISYRVNNSYYMDTKYNNTFVFDKGSIKLTLYFQPVVYGDSRAFNGLDIFRNTSTNAKKENSNRGKTYTPDYILKVDYNGTAEYILLDAKFSTPENIRFHQLQELVYKYLFSISTLNKTDHIKGLYILCGKQLGNDEEDIIHDLAQKIGHSVSPFADILVINGVKTDDYSMTSTIFDNATSTAVPKGTAVDPQI</sequence>
<reference evidence="2 3" key="1">
    <citation type="submission" date="2013-06" db="EMBL/GenBank/DDBJ databases">
        <title>Rumen cellulosomics: divergent fiber-degrading strategies revealed by comparative genome-wide analysis of six Ruminococcal strains.</title>
        <authorList>
            <person name="Dassa B."/>
            <person name="Borovok I."/>
            <person name="Lamed R."/>
            <person name="Flint H."/>
            <person name="Yeoman C.J."/>
            <person name="White B."/>
            <person name="Bayer E.A."/>
        </authorList>
    </citation>
    <scope>NUCLEOTIDE SEQUENCE [LARGE SCALE GENOMIC DNA]</scope>
    <source>
        <strain evidence="2 3">SY3</strain>
    </source>
</reference>
<dbReference type="PATRIC" id="fig|1341156.4.peg.1900"/>
<accession>A0A011V3Y9</accession>
<dbReference type="InterPro" id="IPR018633">
    <property type="entry name" value="DUF2357"/>
</dbReference>
<gene>
    <name evidence="2" type="ORF">RASY3_07430</name>
</gene>
<protein>
    <recommendedName>
        <fullName evidence="1">DUF2357 domain-containing protein</fullName>
    </recommendedName>
</protein>
<dbReference type="RefSeq" id="WP_037286514.1">
    <property type="nucleotide sequence ID" value="NZ_JEOB01000002.1"/>
</dbReference>
<evidence type="ECO:0000313" key="3">
    <source>
        <dbReference type="Proteomes" id="UP000021369"/>
    </source>
</evidence>
<proteinExistence type="predicted"/>
<comment type="caution">
    <text evidence="2">The sequence shown here is derived from an EMBL/GenBank/DDBJ whole genome shotgun (WGS) entry which is preliminary data.</text>
</comment>
<name>A0A011V3Y9_RUMAL</name>
<keyword evidence="3" id="KW-1185">Reference proteome</keyword>
<evidence type="ECO:0000259" key="1">
    <source>
        <dbReference type="Pfam" id="PF09823"/>
    </source>
</evidence>
<dbReference type="OrthoDB" id="1710888at2"/>
<dbReference type="Pfam" id="PF09823">
    <property type="entry name" value="DUF2357"/>
    <property type="match status" value="1"/>
</dbReference>
<dbReference type="Proteomes" id="UP000021369">
    <property type="component" value="Unassembled WGS sequence"/>
</dbReference>
<dbReference type="EMBL" id="JEOB01000002">
    <property type="protein sequence ID" value="EXM40182.1"/>
    <property type="molecule type" value="Genomic_DNA"/>
</dbReference>
<organism evidence="2 3">
    <name type="scientific">Ruminococcus albus SY3</name>
    <dbReference type="NCBI Taxonomy" id="1341156"/>
    <lineage>
        <taxon>Bacteria</taxon>
        <taxon>Bacillati</taxon>
        <taxon>Bacillota</taxon>
        <taxon>Clostridia</taxon>
        <taxon>Eubacteriales</taxon>
        <taxon>Oscillospiraceae</taxon>
        <taxon>Ruminococcus</taxon>
    </lineage>
</organism>
<feature type="domain" description="DUF2357" evidence="1">
    <location>
        <begin position="163"/>
        <end position="294"/>
    </location>
</feature>
<dbReference type="AlphaFoldDB" id="A0A011V3Y9"/>